<dbReference type="InterPro" id="IPR017862">
    <property type="entry name" value="SKI-int_prot_SKIP"/>
</dbReference>
<keyword evidence="3" id="KW-0597">Phosphoprotein</keyword>
<dbReference type="FunFam" id="1.10.8.270:FF:000004">
    <property type="entry name" value="TBC1 domain family, member 22B"/>
    <property type="match status" value="1"/>
</dbReference>
<dbReference type="FunFam" id="1.10.10.750:FF:000009">
    <property type="entry name" value="TBC1 domain family member 22A"/>
    <property type="match status" value="1"/>
</dbReference>
<feature type="compositionally biased region" description="Basic and acidic residues" evidence="5">
    <location>
        <begin position="331"/>
        <end position="361"/>
    </location>
</feature>
<dbReference type="EnsemblMetazoa" id="ACOM029592-RA">
    <property type="protein sequence ID" value="ACOM029592-PA.1"/>
    <property type="gene ID" value="ACOM029592"/>
</dbReference>
<dbReference type="GO" id="GO:0000398">
    <property type="term" value="P:mRNA splicing, via spliceosome"/>
    <property type="evidence" value="ECO:0007669"/>
    <property type="project" value="InterPro"/>
</dbReference>
<dbReference type="Gene3D" id="1.10.8.270">
    <property type="entry name" value="putative rabgap domain of human tbc1 domain family member 14 like domains"/>
    <property type="match status" value="1"/>
</dbReference>
<feature type="compositionally biased region" description="Basic and acidic residues" evidence="5">
    <location>
        <begin position="374"/>
        <end position="412"/>
    </location>
</feature>
<feature type="domain" description="Rab-GAP TBC" evidence="6">
    <location>
        <begin position="589"/>
        <end position="816"/>
    </location>
</feature>
<feature type="region of interest" description="Disordered" evidence="5">
    <location>
        <begin position="232"/>
        <end position="259"/>
    </location>
</feature>
<dbReference type="Pfam" id="PF00566">
    <property type="entry name" value="RabGAP-TBC"/>
    <property type="match status" value="1"/>
</dbReference>
<name>A0A8W7PE17_ANOCL</name>
<dbReference type="InterPro" id="IPR000195">
    <property type="entry name" value="Rab-GAP-TBC_dom"/>
</dbReference>
<dbReference type="GO" id="GO:0005096">
    <property type="term" value="F:GTPase activator activity"/>
    <property type="evidence" value="ECO:0007669"/>
    <property type="project" value="UniProtKB-KW"/>
</dbReference>
<organism evidence="7">
    <name type="scientific">Anopheles coluzzii</name>
    <name type="common">African malaria mosquito</name>
    <dbReference type="NCBI Taxonomy" id="1518534"/>
    <lineage>
        <taxon>Eukaryota</taxon>
        <taxon>Metazoa</taxon>
        <taxon>Ecdysozoa</taxon>
        <taxon>Arthropoda</taxon>
        <taxon>Hexapoda</taxon>
        <taxon>Insecta</taxon>
        <taxon>Pterygota</taxon>
        <taxon>Neoptera</taxon>
        <taxon>Endopterygota</taxon>
        <taxon>Diptera</taxon>
        <taxon>Nematocera</taxon>
        <taxon>Culicoidea</taxon>
        <taxon>Culicidae</taxon>
        <taxon>Anophelinae</taxon>
        <taxon>Anopheles</taxon>
    </lineage>
</organism>
<comment type="similarity">
    <text evidence="1">Belongs to the SNW family.</text>
</comment>
<evidence type="ECO:0000259" key="6">
    <source>
        <dbReference type="PROSITE" id="PS50086"/>
    </source>
</evidence>
<dbReference type="FunFam" id="1.10.472.80:FF:000001">
    <property type="entry name" value="TBC1 domain family member 22B"/>
    <property type="match status" value="1"/>
</dbReference>
<dbReference type="GO" id="GO:0005681">
    <property type="term" value="C:spliceosomal complex"/>
    <property type="evidence" value="ECO:0007669"/>
    <property type="project" value="InterPro"/>
</dbReference>
<dbReference type="VEuPathDB" id="VectorBase:ACON2_039081"/>
<evidence type="ECO:0000256" key="1">
    <source>
        <dbReference type="ARBA" id="ARBA00010197"/>
    </source>
</evidence>
<dbReference type="Proteomes" id="UP000075882">
    <property type="component" value="Unassembled WGS sequence"/>
</dbReference>
<dbReference type="VEuPathDB" id="VectorBase:ACON2_041246"/>
<dbReference type="SUPFAM" id="SSF47923">
    <property type="entry name" value="Ypt/Rab-GAP domain of gyp1p"/>
    <property type="match status" value="2"/>
</dbReference>
<dbReference type="AlphaFoldDB" id="A0A8W7PE17"/>
<evidence type="ECO:0000256" key="2">
    <source>
        <dbReference type="ARBA" id="ARBA00022468"/>
    </source>
</evidence>
<evidence type="ECO:0000256" key="5">
    <source>
        <dbReference type="SAM" id="MobiDB-lite"/>
    </source>
</evidence>
<dbReference type="Gene3D" id="1.10.472.80">
    <property type="entry name" value="Ypt/Rab-GAP domain of gyp1p, domain 3"/>
    <property type="match status" value="1"/>
</dbReference>
<dbReference type="SMART" id="SM00164">
    <property type="entry name" value="TBC"/>
    <property type="match status" value="1"/>
</dbReference>
<feature type="region of interest" description="Disordered" evidence="5">
    <location>
        <begin position="331"/>
        <end position="412"/>
    </location>
</feature>
<keyword evidence="2" id="KW-0343">GTPase activation</keyword>
<dbReference type="PANTHER" id="PTHR12096">
    <property type="entry name" value="NUCLEAR PROTEIN SKIP-RELATED"/>
    <property type="match status" value="1"/>
</dbReference>
<dbReference type="Pfam" id="PF02731">
    <property type="entry name" value="SKIP_SNW"/>
    <property type="match status" value="1"/>
</dbReference>
<dbReference type="GO" id="GO:0071889">
    <property type="term" value="F:14-3-3 protein binding"/>
    <property type="evidence" value="ECO:0007669"/>
    <property type="project" value="UniProtKB-ARBA"/>
</dbReference>
<comment type="function">
    <text evidence="4">May act as a GTPase-activating protein for Rab family protein(s).</text>
</comment>
<dbReference type="InterPro" id="IPR004015">
    <property type="entry name" value="SKI-int_prot_SKIP_SNW-dom"/>
</dbReference>
<dbReference type="InterPro" id="IPR035969">
    <property type="entry name" value="Rab-GAP_TBC_sf"/>
</dbReference>
<proteinExistence type="inferred from homology"/>
<evidence type="ECO:0000313" key="7">
    <source>
        <dbReference type="EnsemblMetazoa" id="ACOM029592-PA.1"/>
    </source>
</evidence>
<sequence>LLCAVLLRVVCGKDRVGRMSLSTVLPAPSNPVWDRDDERKMKTPSMGALVSAKVAAPPYGQRKGWIPRTDADFGDGGAFPEIHVAQYPLGMGAPGNASKKSNALAVQLDQTGKVKYDAIARQGHSKDKIVYSNINQLLPAEVLAEDSEELQMPDQETINEITENTRKALEKLTNQKIVSAMPVRAAEKQAPAQYIRYTPSQQGDAFNSGAKQRIIRMVEAQVDPMEPPRFRINKKIPRGPPSPPAPVLHSPTRKVTVKEQKEWKVPPCISNWKNAKGYTIPLDKRLAADGRGLQQVHINEKFAKMAEALYIADRKAREAVEARAQLEKKLAQKEKEKKEDMLRQMAQRARDERAGIRHPDAAGESLAGGSGTTDLRERDEIRAERHRERARDRNLARAAPEKRSKLQRERERDISEQIALGMPAKTNLAGESQFDQRLFNTSKGMDSGYGDDEAYNVYDKPWRDSGTLGQHLYRPSKSIDNDAYGADLDKIVNTNRFVPDKEFSGTDRSAQNVRQGPVQFEKEEDPFGLDQFLLRQRFHAYPGRPQLLKLSSNVASKDVECESKYEKFSNILEAPLLNLIALKELSWSGVPRKMRAVTWRLLSGYLPTSLERRQTVLERKRVDYRKLVQQYFDADCRDESQQDTYRQIHIDVPRMNPHVALFQQKLVQEMFERILFIWAIRHPASGYVQGINDLVTPFFIVFLQEAVGPDKDLEQCQLSDLSIEQRDIIESDSFWCLSKFLDCIQDNYIFAQLGIQAKVNQLKELIQRIDGTLHRHLQMHGVDYLQFSFRWMNNLLTRELPLYCTIRLWDTYLAESDGFAVFQLYVCAAFLLHWREQLLQEKDFQGLMLLLQNLPTHNWMDSHIGVLVAEAFRLKFTYADAPKHLEAKS</sequence>
<accession>A0A8W7PE17</accession>
<reference evidence="7" key="1">
    <citation type="submission" date="2022-08" db="UniProtKB">
        <authorList>
            <consortium name="EnsemblMetazoa"/>
        </authorList>
    </citation>
    <scope>IDENTIFICATION</scope>
</reference>
<dbReference type="PROSITE" id="PS50086">
    <property type="entry name" value="TBC_RABGAP"/>
    <property type="match status" value="1"/>
</dbReference>
<evidence type="ECO:0000256" key="4">
    <source>
        <dbReference type="ARBA" id="ARBA00043879"/>
    </source>
</evidence>
<protein>
    <recommendedName>
        <fullName evidence="6">Rab-GAP TBC domain-containing protein</fullName>
    </recommendedName>
</protein>
<evidence type="ECO:0000256" key="3">
    <source>
        <dbReference type="ARBA" id="ARBA00022553"/>
    </source>
</evidence>